<dbReference type="Gene3D" id="3.40.50.720">
    <property type="entry name" value="NAD(P)-binding Rossmann-like Domain"/>
    <property type="match status" value="1"/>
</dbReference>
<evidence type="ECO:0000313" key="4">
    <source>
        <dbReference type="EMBL" id="SMC74155.1"/>
    </source>
</evidence>
<dbReference type="InterPro" id="IPR006096">
    <property type="entry name" value="Glu/Leu/Phe/Val/Trp_DH_C"/>
</dbReference>
<dbReference type="AlphaFoldDB" id="A0A1W2BMC6"/>
<organism evidence="4 5">
    <name type="scientific">Pedobacter nyackensis</name>
    <dbReference type="NCBI Taxonomy" id="475255"/>
    <lineage>
        <taxon>Bacteria</taxon>
        <taxon>Pseudomonadati</taxon>
        <taxon>Bacteroidota</taxon>
        <taxon>Sphingobacteriia</taxon>
        <taxon>Sphingobacteriales</taxon>
        <taxon>Sphingobacteriaceae</taxon>
        <taxon>Pedobacter</taxon>
    </lineage>
</organism>
<comment type="similarity">
    <text evidence="1">Belongs to the Glu/Leu/Phe/Val dehydrogenases family.</text>
</comment>
<dbReference type="SUPFAM" id="SSF51735">
    <property type="entry name" value="NAD(P)-binding Rossmann-fold domains"/>
    <property type="match status" value="1"/>
</dbReference>
<dbReference type="SUPFAM" id="SSF53223">
    <property type="entry name" value="Aminoacid dehydrogenase-like, N-terminal domain"/>
    <property type="match status" value="1"/>
</dbReference>
<evidence type="ECO:0000256" key="2">
    <source>
        <dbReference type="ARBA" id="ARBA00023002"/>
    </source>
</evidence>
<dbReference type="OrthoDB" id="9803297at2"/>
<dbReference type="InterPro" id="IPR036291">
    <property type="entry name" value="NAD(P)-bd_dom_sf"/>
</dbReference>
<name>A0A1W2BMC6_9SPHI</name>
<dbReference type="RefSeq" id="WP_084288603.1">
    <property type="nucleotide sequence ID" value="NZ_FWYB01000002.1"/>
</dbReference>
<dbReference type="EMBL" id="FWYB01000002">
    <property type="protein sequence ID" value="SMC74155.1"/>
    <property type="molecule type" value="Genomic_DNA"/>
</dbReference>
<evidence type="ECO:0000256" key="1">
    <source>
        <dbReference type="ARBA" id="ARBA00006382"/>
    </source>
</evidence>
<dbReference type="STRING" id="475255.SAMN04488101_102633"/>
<evidence type="ECO:0000313" key="5">
    <source>
        <dbReference type="Proteomes" id="UP000192678"/>
    </source>
</evidence>
<dbReference type="PANTHER" id="PTHR11606">
    <property type="entry name" value="GLUTAMATE DEHYDROGENASE"/>
    <property type="match status" value="1"/>
</dbReference>
<gene>
    <name evidence="4" type="ORF">SAMN04488101_102633</name>
</gene>
<dbReference type="Pfam" id="PF02812">
    <property type="entry name" value="ELFV_dehydrog_N"/>
    <property type="match status" value="1"/>
</dbReference>
<reference evidence="4 5" key="1">
    <citation type="submission" date="2017-04" db="EMBL/GenBank/DDBJ databases">
        <authorList>
            <person name="Afonso C.L."/>
            <person name="Miller P.J."/>
            <person name="Scott M.A."/>
            <person name="Spackman E."/>
            <person name="Goraichik I."/>
            <person name="Dimitrov K.M."/>
            <person name="Suarez D.L."/>
            <person name="Swayne D.E."/>
        </authorList>
    </citation>
    <scope>NUCLEOTIDE SEQUENCE [LARGE SCALE GENOMIC DNA]</scope>
    <source>
        <strain evidence="4 5">DSM 19625</strain>
    </source>
</reference>
<evidence type="ECO:0000259" key="3">
    <source>
        <dbReference type="SMART" id="SM00839"/>
    </source>
</evidence>
<protein>
    <submittedName>
        <fullName evidence="4">Glutamate dehydrogenase/leucine dehydrogenase</fullName>
    </submittedName>
</protein>
<feature type="domain" description="Glutamate/phenylalanine/leucine/valine/L-tryptophan dehydrogenase C-terminal" evidence="3">
    <location>
        <begin position="181"/>
        <end position="408"/>
    </location>
</feature>
<accession>A0A1W2BMC6</accession>
<dbReference type="InterPro" id="IPR006097">
    <property type="entry name" value="Glu/Leu/Phe/Val/Trp_DH_dimer"/>
</dbReference>
<dbReference type="Gene3D" id="3.40.50.10860">
    <property type="entry name" value="Leucine Dehydrogenase, chain A, domain 1"/>
    <property type="match status" value="1"/>
</dbReference>
<keyword evidence="5" id="KW-1185">Reference proteome</keyword>
<dbReference type="GO" id="GO:0004352">
    <property type="term" value="F:glutamate dehydrogenase (NAD+) activity"/>
    <property type="evidence" value="ECO:0007669"/>
    <property type="project" value="TreeGrafter"/>
</dbReference>
<sequence>MKELLKKFEEKRPEIVFEWKDKESEAEGWVVINSLRGGAAGGGTRMRKGLDKREVESLAKTMEVKFTVSGPPIGGAKSGINFDPADPRKKEVLERWYKAVMPLLKNYYGTGGDLNIDEIHEVIPITENYGLWHPQEGVINGHYHARENERIHQIGQLRYGVSKVLEDLNYTPDIKRKYKVADMITGYGVAESIAHFYSIWGGELAGKTAIIQGWGNVAAAAGYYLAQNGVKIVGIIDRVGGLINKEGFTKEEIIALFNNRVGNTLVSPDLISFEEASKQIWNVGAEIFVPAAASRLVKQDEVDQLIAGGLEVIACGANVPFADKEIFFGSIMEHVDEHVAVIPDFISNCGMARVFAYLMQRNIEMSDDAIFTDASQVIYNAMKAVHLESDKRTGLSKTAFEIALKQLV</sequence>
<dbReference type="GO" id="GO:0006538">
    <property type="term" value="P:L-glutamate catabolic process"/>
    <property type="evidence" value="ECO:0007669"/>
    <property type="project" value="TreeGrafter"/>
</dbReference>
<proteinExistence type="inferred from homology"/>
<dbReference type="InterPro" id="IPR046346">
    <property type="entry name" value="Aminoacid_DH-like_N_sf"/>
</dbReference>
<dbReference type="Pfam" id="PF00208">
    <property type="entry name" value="ELFV_dehydrog"/>
    <property type="match status" value="1"/>
</dbReference>
<dbReference type="PANTHER" id="PTHR11606:SF13">
    <property type="entry name" value="GLUTAMATE DEHYDROGENASE 1, MITOCHONDRIAL"/>
    <property type="match status" value="1"/>
</dbReference>
<dbReference type="SMART" id="SM00839">
    <property type="entry name" value="ELFV_dehydrog"/>
    <property type="match status" value="1"/>
</dbReference>
<keyword evidence="2" id="KW-0560">Oxidoreductase</keyword>
<dbReference type="Proteomes" id="UP000192678">
    <property type="component" value="Unassembled WGS sequence"/>
</dbReference>